<keyword evidence="2" id="KW-1185">Reference proteome</keyword>
<dbReference type="OrthoDB" id="2403182at2759"/>
<evidence type="ECO:0000313" key="1">
    <source>
        <dbReference type="EMBL" id="KAA0185130.1"/>
    </source>
</evidence>
<evidence type="ECO:0000313" key="2">
    <source>
        <dbReference type="Proteomes" id="UP000728185"/>
    </source>
</evidence>
<gene>
    <name evidence="1" type="ORF">FBUS_01259</name>
</gene>
<name>A0A8E0RL72_9TREM</name>
<sequence>MRTPRPQKRRSSSDLQAVQVFCRVKPRKDNTPSCLEIVDERTIRATGSRTGAQKQVVKPDGLNGFELQSESDAIMDRHRLDYQQRLRLPRYTVSLMLIIYRSDLPSTAVASRPCSSTVLPVASKALFAVFISLVEVYNNNVYDLLQEVSDAPGWYGLCSYFNLYLVS</sequence>
<organism evidence="1 2">
    <name type="scientific">Fasciolopsis buskii</name>
    <dbReference type="NCBI Taxonomy" id="27845"/>
    <lineage>
        <taxon>Eukaryota</taxon>
        <taxon>Metazoa</taxon>
        <taxon>Spiralia</taxon>
        <taxon>Lophotrochozoa</taxon>
        <taxon>Platyhelminthes</taxon>
        <taxon>Trematoda</taxon>
        <taxon>Digenea</taxon>
        <taxon>Plagiorchiida</taxon>
        <taxon>Echinostomata</taxon>
        <taxon>Echinostomatoidea</taxon>
        <taxon>Fasciolidae</taxon>
        <taxon>Fasciolopsis</taxon>
    </lineage>
</organism>
<protein>
    <submittedName>
        <fullName evidence="1">Kinesin protein</fullName>
    </submittedName>
</protein>
<dbReference type="EMBL" id="LUCM01010695">
    <property type="protein sequence ID" value="KAA0185130.1"/>
    <property type="molecule type" value="Genomic_DNA"/>
</dbReference>
<dbReference type="Proteomes" id="UP000728185">
    <property type="component" value="Unassembled WGS sequence"/>
</dbReference>
<accession>A0A8E0RL72</accession>
<dbReference type="AlphaFoldDB" id="A0A8E0RL72"/>
<reference evidence="1" key="1">
    <citation type="submission" date="2019-05" db="EMBL/GenBank/DDBJ databases">
        <title>Annotation for the trematode Fasciolopsis buski.</title>
        <authorList>
            <person name="Choi Y.-J."/>
        </authorList>
    </citation>
    <scope>NUCLEOTIDE SEQUENCE</scope>
    <source>
        <strain evidence="1">HT</strain>
        <tissue evidence="1">Whole worm</tissue>
    </source>
</reference>
<proteinExistence type="predicted"/>
<comment type="caution">
    <text evidence="1">The sequence shown here is derived from an EMBL/GenBank/DDBJ whole genome shotgun (WGS) entry which is preliminary data.</text>
</comment>